<dbReference type="EMBL" id="JANIBC010000016">
    <property type="protein sequence ID" value="MCQ8186346.1"/>
    <property type="molecule type" value="Genomic_DNA"/>
</dbReference>
<dbReference type="AlphaFoldDB" id="A0A9X2RJW2"/>
<evidence type="ECO:0000313" key="8">
    <source>
        <dbReference type="EMBL" id="MCQ8186346.1"/>
    </source>
</evidence>
<dbReference type="SUPFAM" id="SSF75005">
    <property type="entry name" value="Arabinanase/levansucrase/invertase"/>
    <property type="match status" value="1"/>
</dbReference>
<evidence type="ECO:0000256" key="4">
    <source>
        <dbReference type="ARBA" id="ARBA00023277"/>
    </source>
</evidence>
<keyword evidence="2" id="KW-0624">Polysaccharide degradation</keyword>
<gene>
    <name evidence="8" type="ORF">NOG11_13240</name>
</gene>
<evidence type="ECO:0000256" key="5">
    <source>
        <dbReference type="ARBA" id="ARBA00023295"/>
    </source>
</evidence>
<comment type="caution">
    <text evidence="8">The sequence shown here is derived from an EMBL/GenBank/DDBJ whole genome shotgun (WGS) entry which is preliminary data.</text>
</comment>
<evidence type="ECO:0000256" key="6">
    <source>
        <dbReference type="PIRSR" id="PIRSR606710-2"/>
    </source>
</evidence>
<organism evidence="8 9">
    <name type="scientific">Parvularcula maris</name>
    <dbReference type="NCBI Taxonomy" id="2965077"/>
    <lineage>
        <taxon>Bacteria</taxon>
        <taxon>Pseudomonadati</taxon>
        <taxon>Pseudomonadota</taxon>
        <taxon>Alphaproteobacteria</taxon>
        <taxon>Parvularculales</taxon>
        <taxon>Parvularculaceae</taxon>
        <taxon>Parvularcula</taxon>
    </lineage>
</organism>
<dbReference type="GO" id="GO:0004553">
    <property type="term" value="F:hydrolase activity, hydrolyzing O-glycosyl compounds"/>
    <property type="evidence" value="ECO:0007669"/>
    <property type="project" value="InterPro"/>
</dbReference>
<dbReference type="Pfam" id="PF04616">
    <property type="entry name" value="Glyco_hydro_43"/>
    <property type="match status" value="1"/>
</dbReference>
<feature type="site" description="Important for catalytic activity, responsible for pKa modulation of the active site Glu and correct orientation of both the proton donor and substrate" evidence="6">
    <location>
        <position position="133"/>
    </location>
</feature>
<feature type="non-terminal residue" evidence="8">
    <location>
        <position position="256"/>
    </location>
</feature>
<dbReference type="InterPro" id="IPR052176">
    <property type="entry name" value="Glycosyl_Hydrlase_43_Enz"/>
</dbReference>
<dbReference type="Proteomes" id="UP001142610">
    <property type="component" value="Unassembled WGS sequence"/>
</dbReference>
<keyword evidence="5 7" id="KW-0326">Glycosidase</keyword>
<evidence type="ECO:0000256" key="3">
    <source>
        <dbReference type="ARBA" id="ARBA00022801"/>
    </source>
</evidence>
<dbReference type="InterPro" id="IPR023296">
    <property type="entry name" value="Glyco_hydro_beta-prop_sf"/>
</dbReference>
<keyword evidence="9" id="KW-1185">Reference proteome</keyword>
<sequence>MQDFWTADPAVLEKEGTVYLYAGHDQAVGDEPFRITEWLAYSTTDMRNWTALGPIMEPTDFSWASGRAWASEVEEKDGTYWFYTSVERSGGQGMAIGVARSDHPAGPFTDAKGAPLITNDMTPDKTHWYNDIDPTVYTDDDGTSWIAWGNEQYYFARLKDNMIELDGAIRTAALPFYVEGPWIYQHEELYYLTYAGIDRSASNDEQIRYATSSLVEGPWNYRGMLTGSAENSFTIHPATVDLERFDVIPSCSQRRR</sequence>
<keyword evidence="2" id="KW-0858">Xylan degradation</keyword>
<dbReference type="InterPro" id="IPR006710">
    <property type="entry name" value="Glyco_hydro_43"/>
</dbReference>
<dbReference type="PANTHER" id="PTHR43772">
    <property type="entry name" value="ENDO-1,4-BETA-XYLANASE"/>
    <property type="match status" value="1"/>
</dbReference>
<evidence type="ECO:0000256" key="7">
    <source>
        <dbReference type="RuleBase" id="RU361187"/>
    </source>
</evidence>
<comment type="similarity">
    <text evidence="1 7">Belongs to the glycosyl hydrolase 43 family.</text>
</comment>
<dbReference type="Gene3D" id="2.115.10.20">
    <property type="entry name" value="Glycosyl hydrolase domain, family 43"/>
    <property type="match status" value="1"/>
</dbReference>
<evidence type="ECO:0000313" key="9">
    <source>
        <dbReference type="Proteomes" id="UP001142610"/>
    </source>
</evidence>
<dbReference type="GO" id="GO:0045493">
    <property type="term" value="P:xylan catabolic process"/>
    <property type="evidence" value="ECO:0007669"/>
    <property type="project" value="UniProtKB-KW"/>
</dbReference>
<keyword evidence="4" id="KW-0119">Carbohydrate metabolism</keyword>
<evidence type="ECO:0000256" key="1">
    <source>
        <dbReference type="ARBA" id="ARBA00009865"/>
    </source>
</evidence>
<proteinExistence type="inferred from homology"/>
<dbReference type="RefSeq" id="WP_256620256.1">
    <property type="nucleotide sequence ID" value="NZ_JANIBC010000016.1"/>
</dbReference>
<accession>A0A9X2RJW2</accession>
<name>A0A9X2RJW2_9PROT</name>
<reference evidence="8" key="1">
    <citation type="submission" date="2022-07" db="EMBL/GenBank/DDBJ databases">
        <title>Parvularcula maris sp. nov., an algicidal bacterium isolated from seawater.</title>
        <authorList>
            <person name="Li F."/>
        </authorList>
    </citation>
    <scope>NUCLEOTIDE SEQUENCE</scope>
    <source>
        <strain evidence="8">BGMRC 0090</strain>
    </source>
</reference>
<dbReference type="PANTHER" id="PTHR43772:SF2">
    <property type="entry name" value="PUTATIVE (AFU_ORTHOLOGUE AFUA_2G04480)-RELATED"/>
    <property type="match status" value="1"/>
</dbReference>
<protein>
    <submittedName>
        <fullName evidence="8">Family 43 glycosylhydrolase</fullName>
    </submittedName>
</protein>
<evidence type="ECO:0000256" key="2">
    <source>
        <dbReference type="ARBA" id="ARBA00022651"/>
    </source>
</evidence>
<keyword evidence="3 7" id="KW-0378">Hydrolase</keyword>